<keyword evidence="2" id="KW-1185">Reference proteome</keyword>
<evidence type="ECO:0000313" key="1">
    <source>
        <dbReference type="EMBL" id="CEP07166.1"/>
    </source>
</evidence>
<dbReference type="AlphaFoldDB" id="A0A0B7MMW9"/>
<protein>
    <recommendedName>
        <fullName evidence="3">Tyr recombinase domain-containing protein</fullName>
    </recommendedName>
</protein>
<dbReference type="Proteomes" id="UP000054107">
    <property type="component" value="Unassembled WGS sequence"/>
</dbReference>
<dbReference type="STRING" id="35722.A0A0B7MMW9"/>
<dbReference type="GO" id="GO:0003677">
    <property type="term" value="F:DNA binding"/>
    <property type="evidence" value="ECO:0007669"/>
    <property type="project" value="InterPro"/>
</dbReference>
<proteinExistence type="predicted"/>
<dbReference type="InterPro" id="IPR013762">
    <property type="entry name" value="Integrase-like_cat_sf"/>
</dbReference>
<accession>A0A0B7MMW9</accession>
<dbReference type="Gene3D" id="1.10.443.10">
    <property type="entry name" value="Intergrase catalytic core"/>
    <property type="match status" value="1"/>
</dbReference>
<dbReference type="GO" id="GO:0006310">
    <property type="term" value="P:DNA recombination"/>
    <property type="evidence" value="ECO:0007669"/>
    <property type="project" value="InterPro"/>
</dbReference>
<reference evidence="1 2" key="1">
    <citation type="submission" date="2014-09" db="EMBL/GenBank/DDBJ databases">
        <authorList>
            <person name="Ellenberger Sabrina"/>
        </authorList>
    </citation>
    <scope>NUCLEOTIDE SEQUENCE [LARGE SCALE GENOMIC DNA]</scope>
    <source>
        <strain evidence="1 2">CBS 412.66</strain>
    </source>
</reference>
<evidence type="ECO:0008006" key="3">
    <source>
        <dbReference type="Google" id="ProtNLM"/>
    </source>
</evidence>
<name>A0A0B7MMW9_9FUNG</name>
<dbReference type="EMBL" id="LN719113">
    <property type="protein sequence ID" value="CEP07166.1"/>
    <property type="molecule type" value="Genomic_DNA"/>
</dbReference>
<dbReference type="GO" id="GO:0015074">
    <property type="term" value="P:DNA integration"/>
    <property type="evidence" value="ECO:0007669"/>
    <property type="project" value="InterPro"/>
</dbReference>
<organism evidence="1 2">
    <name type="scientific">Parasitella parasitica</name>
    <dbReference type="NCBI Taxonomy" id="35722"/>
    <lineage>
        <taxon>Eukaryota</taxon>
        <taxon>Fungi</taxon>
        <taxon>Fungi incertae sedis</taxon>
        <taxon>Mucoromycota</taxon>
        <taxon>Mucoromycotina</taxon>
        <taxon>Mucoromycetes</taxon>
        <taxon>Mucorales</taxon>
        <taxon>Mucorineae</taxon>
        <taxon>Mucoraceae</taxon>
        <taxon>Parasitella</taxon>
    </lineage>
</organism>
<sequence>MTAEHLTQKVCFLLAITGFLRNADIYRINLSKVELLQHNTQLRLVIHCPKEKRRGSPIERVVIICAHVDPFLCPVSTYITYRQRIASSPGIRSNPTRPSRTINYLIRRLQDHSQQVGTQTIGRHFHSLLALIEVDRPTSGSHPLRARAVGSTNSVLHGANADDILAPASWFSSSIFDTFYRLSRETVSDFTSLALSSNSQATLTVLSLPPLFSLYKYSTEIAISR</sequence>
<evidence type="ECO:0000313" key="2">
    <source>
        <dbReference type="Proteomes" id="UP000054107"/>
    </source>
</evidence>
<dbReference type="OrthoDB" id="2400069at2759"/>
<gene>
    <name evidence="1" type="primary">PARPA_00444.1 scaffold 846</name>
</gene>